<sequence length="293" mass="32636">MSDFHVGVGRTDSLPSISDPASSLDPIKVMIEHILVRMARLQTRMDEYDRRQSSRHTLQPDPEPPHSRGHSRPLEGPLLFTQPFAAVSVTTPPPPAPISLPRSPDIGYGSMKSLAGDIDNRESVQSRQIYYDDIVIDQLLNQDPIGEEEVLTEVEEFWQVSDEPQFDLDLSNVMAQTKDVIHSSVDVSGSIHGNNDSCTAAGLILARRQHDVEHDRVYSTLLSNWIDPFLLKRDRGGLIEEVKKVPFEVAMETNPFVEGNAYVQNLMVGKVYSGVSAKAAEYIDVDGWSTARK</sequence>
<evidence type="ECO:0000313" key="3">
    <source>
        <dbReference type="Proteomes" id="UP000298416"/>
    </source>
</evidence>
<protein>
    <submittedName>
        <fullName evidence="2">Uncharacterized protein</fullName>
    </submittedName>
</protein>
<comment type="caution">
    <text evidence="2">The sequence shown here is derived from an EMBL/GenBank/DDBJ whole genome shotgun (WGS) entry which is preliminary data.</text>
</comment>
<dbReference type="AlphaFoldDB" id="A0A8X8ZUK8"/>
<proteinExistence type="predicted"/>
<keyword evidence="3" id="KW-1185">Reference proteome</keyword>
<gene>
    <name evidence="2" type="ORF">SASPL_124057</name>
</gene>
<dbReference type="EMBL" id="PNBA02000008">
    <property type="protein sequence ID" value="KAG6416624.1"/>
    <property type="molecule type" value="Genomic_DNA"/>
</dbReference>
<name>A0A8X8ZUK8_SALSN</name>
<reference evidence="2" key="1">
    <citation type="submission" date="2018-01" db="EMBL/GenBank/DDBJ databases">
        <authorList>
            <person name="Mao J.F."/>
        </authorList>
    </citation>
    <scope>NUCLEOTIDE SEQUENCE</scope>
    <source>
        <strain evidence="2">Huo1</strain>
        <tissue evidence="2">Leaf</tissue>
    </source>
</reference>
<reference evidence="2" key="2">
    <citation type="submission" date="2020-08" db="EMBL/GenBank/DDBJ databases">
        <title>Plant Genome Project.</title>
        <authorList>
            <person name="Zhang R.-G."/>
        </authorList>
    </citation>
    <scope>NUCLEOTIDE SEQUENCE</scope>
    <source>
        <strain evidence="2">Huo1</strain>
        <tissue evidence="2">Leaf</tissue>
    </source>
</reference>
<dbReference type="Proteomes" id="UP000298416">
    <property type="component" value="Unassembled WGS sequence"/>
</dbReference>
<organism evidence="2">
    <name type="scientific">Salvia splendens</name>
    <name type="common">Scarlet sage</name>
    <dbReference type="NCBI Taxonomy" id="180675"/>
    <lineage>
        <taxon>Eukaryota</taxon>
        <taxon>Viridiplantae</taxon>
        <taxon>Streptophyta</taxon>
        <taxon>Embryophyta</taxon>
        <taxon>Tracheophyta</taxon>
        <taxon>Spermatophyta</taxon>
        <taxon>Magnoliopsida</taxon>
        <taxon>eudicotyledons</taxon>
        <taxon>Gunneridae</taxon>
        <taxon>Pentapetalae</taxon>
        <taxon>asterids</taxon>
        <taxon>lamiids</taxon>
        <taxon>Lamiales</taxon>
        <taxon>Lamiaceae</taxon>
        <taxon>Nepetoideae</taxon>
        <taxon>Mentheae</taxon>
        <taxon>Salviinae</taxon>
        <taxon>Salvia</taxon>
        <taxon>Salvia subgen. Calosphace</taxon>
        <taxon>core Calosphace</taxon>
    </lineage>
</organism>
<evidence type="ECO:0000256" key="1">
    <source>
        <dbReference type="SAM" id="MobiDB-lite"/>
    </source>
</evidence>
<feature type="region of interest" description="Disordered" evidence="1">
    <location>
        <begin position="46"/>
        <end position="75"/>
    </location>
</feature>
<feature type="region of interest" description="Disordered" evidence="1">
    <location>
        <begin position="1"/>
        <end position="22"/>
    </location>
</feature>
<accession>A0A8X8ZUK8</accession>
<evidence type="ECO:0000313" key="2">
    <source>
        <dbReference type="EMBL" id="KAG6416624.1"/>
    </source>
</evidence>